<sequence>MTPDPLSDDTLTRRRSLPPEARWADWIAADSWRIRTVSWAPIAGKPSILFLNGRADFIEKYSESYWHWRDRGYGLFTFDWRGQGASGRFPAGAEGYFGAWLADLEGLSTHTATLLGGPMVLAGHSMGGHLALRHLAAGGTSRYSRAVLFAPMAGIAAQGVPPRVLSWLARAYVNAGAGDTYPPLQGPYGERSRGVHRQRILTGDPERFADEAWWIDGNAALAFGGASWRWVFEASASCGVLAAPGVPEAITLPIDVFIGDNERLVDAAAARRLVQRLPDGRLHVIAGAAHELLRERSAVQDGVLAAVDGLVAL</sequence>
<feature type="domain" description="Serine aminopeptidase S33" evidence="1">
    <location>
        <begin position="47"/>
        <end position="296"/>
    </location>
</feature>
<accession>A0ABW3C8B9</accession>
<dbReference type="RefSeq" id="WP_381492995.1">
    <property type="nucleotide sequence ID" value="NZ_JBHTIK010000012.1"/>
</dbReference>
<dbReference type="Gene3D" id="3.40.50.1820">
    <property type="entry name" value="alpha/beta hydrolase"/>
    <property type="match status" value="1"/>
</dbReference>
<reference evidence="3" key="1">
    <citation type="journal article" date="2019" name="Int. J. Syst. Evol. Microbiol.">
        <title>The Global Catalogue of Microorganisms (GCM) 10K type strain sequencing project: providing services to taxonomists for standard genome sequencing and annotation.</title>
        <authorList>
            <consortium name="The Broad Institute Genomics Platform"/>
            <consortium name="The Broad Institute Genome Sequencing Center for Infectious Disease"/>
            <person name="Wu L."/>
            <person name="Ma J."/>
        </authorList>
    </citation>
    <scope>NUCLEOTIDE SEQUENCE [LARGE SCALE GENOMIC DNA]</scope>
    <source>
        <strain evidence="3">CCUG 52537</strain>
    </source>
</reference>
<dbReference type="Pfam" id="PF12146">
    <property type="entry name" value="Hydrolase_4"/>
    <property type="match status" value="1"/>
</dbReference>
<keyword evidence="2" id="KW-0378">Hydrolase</keyword>
<evidence type="ECO:0000313" key="2">
    <source>
        <dbReference type="EMBL" id="MFD0849829.1"/>
    </source>
</evidence>
<dbReference type="Proteomes" id="UP001597124">
    <property type="component" value="Unassembled WGS sequence"/>
</dbReference>
<dbReference type="GO" id="GO:0016787">
    <property type="term" value="F:hydrolase activity"/>
    <property type="evidence" value="ECO:0007669"/>
    <property type="project" value="UniProtKB-KW"/>
</dbReference>
<name>A0ABW3C8B9_SPHXN</name>
<dbReference type="SUPFAM" id="SSF53474">
    <property type="entry name" value="alpha/beta-Hydrolases"/>
    <property type="match status" value="1"/>
</dbReference>
<dbReference type="EMBL" id="JBHTIK010000012">
    <property type="protein sequence ID" value="MFD0849829.1"/>
    <property type="molecule type" value="Genomic_DNA"/>
</dbReference>
<organism evidence="2 3">
    <name type="scientific">Sphingosinicella xenopeptidilytica</name>
    <dbReference type="NCBI Taxonomy" id="364098"/>
    <lineage>
        <taxon>Bacteria</taxon>
        <taxon>Pseudomonadati</taxon>
        <taxon>Pseudomonadota</taxon>
        <taxon>Alphaproteobacteria</taxon>
        <taxon>Sphingomonadales</taxon>
        <taxon>Sphingosinicellaceae</taxon>
        <taxon>Sphingosinicella</taxon>
    </lineage>
</organism>
<dbReference type="InterPro" id="IPR051044">
    <property type="entry name" value="MAG_DAG_Lipase"/>
</dbReference>
<gene>
    <name evidence="2" type="ORF">ACFQ00_15950</name>
</gene>
<proteinExistence type="predicted"/>
<protein>
    <submittedName>
        <fullName evidence="2">Alpha/beta fold hydrolase</fullName>
    </submittedName>
</protein>
<comment type="caution">
    <text evidence="2">The sequence shown here is derived from an EMBL/GenBank/DDBJ whole genome shotgun (WGS) entry which is preliminary data.</text>
</comment>
<dbReference type="InterPro" id="IPR029058">
    <property type="entry name" value="AB_hydrolase_fold"/>
</dbReference>
<keyword evidence="3" id="KW-1185">Reference proteome</keyword>
<evidence type="ECO:0000313" key="3">
    <source>
        <dbReference type="Proteomes" id="UP001597124"/>
    </source>
</evidence>
<dbReference type="InterPro" id="IPR022742">
    <property type="entry name" value="Hydrolase_4"/>
</dbReference>
<evidence type="ECO:0000259" key="1">
    <source>
        <dbReference type="Pfam" id="PF12146"/>
    </source>
</evidence>
<dbReference type="PANTHER" id="PTHR11614">
    <property type="entry name" value="PHOSPHOLIPASE-RELATED"/>
    <property type="match status" value="1"/>
</dbReference>